<dbReference type="GeneID" id="34590031"/>
<comment type="caution">
    <text evidence="1">The sequence shown here is derived from an EMBL/GenBank/DDBJ whole genome shotgun (WGS) entry which is preliminary data.</text>
</comment>
<sequence>MHLKPSRPPLHYGIFSQVFFIEGRIIRKFPEESTYPEDPTITVRNEKVAYRQIGNHARIAQWIPDDADEYIDLVFYPDGNMTDYLDRYKDEIPHHLVVRWGLQIIEAITVIHAREIIHSDLNLKQVCLTKILMPVFLISMRRLAWGSRRLGLKSQLISYRS</sequence>
<protein>
    <recommendedName>
        <fullName evidence="3">Protein kinase domain-containing protein</fullName>
    </recommendedName>
</protein>
<evidence type="ECO:0000313" key="1">
    <source>
        <dbReference type="EMBL" id="OAL34162.1"/>
    </source>
</evidence>
<dbReference type="OrthoDB" id="4153314at2759"/>
<dbReference type="SUPFAM" id="SSF56112">
    <property type="entry name" value="Protein kinase-like (PK-like)"/>
    <property type="match status" value="1"/>
</dbReference>
<dbReference type="Proteomes" id="UP000185904">
    <property type="component" value="Unassembled WGS sequence"/>
</dbReference>
<dbReference type="Gene3D" id="1.10.510.10">
    <property type="entry name" value="Transferase(Phosphotransferase) domain 1"/>
    <property type="match status" value="1"/>
</dbReference>
<dbReference type="InterPro" id="IPR011009">
    <property type="entry name" value="Kinase-like_dom_sf"/>
</dbReference>
<gene>
    <name evidence="1" type="ORF">AYO20_06617</name>
</gene>
<proteinExistence type="predicted"/>
<accession>A0A178CY28</accession>
<evidence type="ECO:0000313" key="2">
    <source>
        <dbReference type="Proteomes" id="UP000185904"/>
    </source>
</evidence>
<keyword evidence="2" id="KW-1185">Reference proteome</keyword>
<dbReference type="RefSeq" id="XP_022499174.1">
    <property type="nucleotide sequence ID" value="XM_022644906.1"/>
</dbReference>
<organism evidence="1 2">
    <name type="scientific">Fonsecaea nubica</name>
    <dbReference type="NCBI Taxonomy" id="856822"/>
    <lineage>
        <taxon>Eukaryota</taxon>
        <taxon>Fungi</taxon>
        <taxon>Dikarya</taxon>
        <taxon>Ascomycota</taxon>
        <taxon>Pezizomycotina</taxon>
        <taxon>Eurotiomycetes</taxon>
        <taxon>Chaetothyriomycetidae</taxon>
        <taxon>Chaetothyriales</taxon>
        <taxon>Herpotrichiellaceae</taxon>
        <taxon>Fonsecaea</taxon>
    </lineage>
</organism>
<reference evidence="1 2" key="1">
    <citation type="submission" date="2016-03" db="EMBL/GenBank/DDBJ databases">
        <title>The draft genome sequence of Fonsecaea nubica causative agent of cutaneous subcutaneous infection in human host.</title>
        <authorList>
            <person name="Costa F."/>
            <person name="Sybren D.H."/>
            <person name="Raittz R.T."/>
            <person name="Weiss V.A."/>
            <person name="Leao A.C."/>
            <person name="Gomes R."/>
            <person name="De Souza E.M."/>
            <person name="Pedrosa F.O."/>
            <person name="Steffens M.B."/>
            <person name="Bombassaro A."/>
            <person name="Tadra-Sfeir M.Z."/>
            <person name="Moreno L.F."/>
            <person name="Najafzadeh M.J."/>
            <person name="Felipe M.S."/>
            <person name="Teixeira M."/>
            <person name="Sun J."/>
            <person name="Xi L."/>
            <person name="Castro M.A."/>
            <person name="Vicente V.A."/>
        </authorList>
    </citation>
    <scope>NUCLEOTIDE SEQUENCE [LARGE SCALE GENOMIC DNA]</scope>
    <source>
        <strain evidence="1 2">CBS 269.64</strain>
    </source>
</reference>
<dbReference type="EMBL" id="LVCJ01000042">
    <property type="protein sequence ID" value="OAL34162.1"/>
    <property type="molecule type" value="Genomic_DNA"/>
</dbReference>
<name>A0A178CY28_9EURO</name>
<dbReference type="AlphaFoldDB" id="A0A178CY28"/>
<evidence type="ECO:0008006" key="3">
    <source>
        <dbReference type="Google" id="ProtNLM"/>
    </source>
</evidence>